<dbReference type="InterPro" id="IPR010541">
    <property type="entry name" value="Prp3_C"/>
</dbReference>
<dbReference type="InterPro" id="IPR006575">
    <property type="entry name" value="RWD_dom"/>
</dbReference>
<dbReference type="PANTHER" id="PTHR15955:SF8">
    <property type="entry name" value="RWD DOMAIN-CONTAINING PROTEIN 2B-RELATED"/>
    <property type="match status" value="1"/>
</dbReference>
<dbReference type="CDD" id="cd24163">
    <property type="entry name" value="RWDD2_C"/>
    <property type="match status" value="1"/>
</dbReference>
<dbReference type="EMBL" id="OU963871">
    <property type="protein sequence ID" value="CAH0382980.1"/>
    <property type="molecule type" value="Genomic_DNA"/>
</dbReference>
<evidence type="ECO:0000313" key="2">
    <source>
        <dbReference type="EMBL" id="CAH0382980.1"/>
    </source>
</evidence>
<protein>
    <recommendedName>
        <fullName evidence="1">RWD domain-containing protein</fullName>
    </recommendedName>
</protein>
<dbReference type="PANTHER" id="PTHR15955">
    <property type="entry name" value="RWD DOMAIN CONTAINING PROTEIN 2"/>
    <property type="match status" value="1"/>
</dbReference>
<dbReference type="Gene3D" id="3.10.110.10">
    <property type="entry name" value="Ubiquitin Conjugating Enzyme"/>
    <property type="match status" value="1"/>
</dbReference>
<evidence type="ECO:0000259" key="1">
    <source>
        <dbReference type="PROSITE" id="PS50908"/>
    </source>
</evidence>
<sequence length="314" mass="36172">MHSDSQPRSRGLSPERCKQQVASAGKDKIREMLLIQLEELEMLTSMFPNSGELTVTDQSVIADINQFVECKSSTVPLHLEYIINLNLDDLKLELCANLPSFYPETEPSVFVRSDQLNRTHQTRLNSDVKDYVASLERGEICICSIVIWLQENAANYHQKIASPKKENLKESRESFSRLWIYSHHIYNKTKRKEILEQALDRNLSGFCLPGKPGIICVEGPSSGCSEWWQTIRNMTWQRIMCKKVEEEVIGSWQDLDSHRKFGKFQEVSFVNENATSKDQGKHMNMGDFYRYLQEHDCGEVFKDYFGIDGRSGDA</sequence>
<dbReference type="InterPro" id="IPR017359">
    <property type="entry name" value="Phi-like"/>
</dbReference>
<dbReference type="InterPro" id="IPR016135">
    <property type="entry name" value="UBQ-conjugating_enzyme/RWD"/>
</dbReference>
<dbReference type="AlphaFoldDB" id="A0A9P0EX81"/>
<accession>A0A9P0EX81</accession>
<keyword evidence="3" id="KW-1185">Reference proteome</keyword>
<feature type="domain" description="RWD" evidence="1">
    <location>
        <begin position="38"/>
        <end position="156"/>
    </location>
</feature>
<name>A0A9P0EX81_BEMTA</name>
<proteinExistence type="predicted"/>
<dbReference type="InterPro" id="IPR059181">
    <property type="entry name" value="RWDD2A-B_C"/>
</dbReference>
<evidence type="ECO:0000313" key="3">
    <source>
        <dbReference type="Proteomes" id="UP001152759"/>
    </source>
</evidence>
<dbReference type="PROSITE" id="PS50908">
    <property type="entry name" value="RWD"/>
    <property type="match status" value="1"/>
</dbReference>
<reference evidence="2" key="1">
    <citation type="submission" date="2021-12" db="EMBL/GenBank/DDBJ databases">
        <authorList>
            <person name="King R."/>
        </authorList>
    </citation>
    <scope>NUCLEOTIDE SEQUENCE</scope>
</reference>
<dbReference type="Pfam" id="PF06544">
    <property type="entry name" value="Prp3_C"/>
    <property type="match status" value="1"/>
</dbReference>
<dbReference type="SMART" id="SM00591">
    <property type="entry name" value="RWD"/>
    <property type="match status" value="1"/>
</dbReference>
<dbReference type="PIRSF" id="PIRSF038021">
    <property type="entry name" value="UCP038021_RWDD2"/>
    <property type="match status" value="1"/>
</dbReference>
<organism evidence="2 3">
    <name type="scientific">Bemisia tabaci</name>
    <name type="common">Sweetpotato whitefly</name>
    <name type="synonym">Aleurodes tabaci</name>
    <dbReference type="NCBI Taxonomy" id="7038"/>
    <lineage>
        <taxon>Eukaryota</taxon>
        <taxon>Metazoa</taxon>
        <taxon>Ecdysozoa</taxon>
        <taxon>Arthropoda</taxon>
        <taxon>Hexapoda</taxon>
        <taxon>Insecta</taxon>
        <taxon>Pterygota</taxon>
        <taxon>Neoptera</taxon>
        <taxon>Paraneoptera</taxon>
        <taxon>Hemiptera</taxon>
        <taxon>Sternorrhyncha</taxon>
        <taxon>Aleyrodoidea</taxon>
        <taxon>Aleyrodidae</taxon>
        <taxon>Aleyrodinae</taxon>
        <taxon>Bemisia</taxon>
    </lineage>
</organism>
<dbReference type="CDD" id="cd23829">
    <property type="entry name" value="RWD_RWDD2"/>
    <property type="match status" value="1"/>
</dbReference>
<dbReference type="Pfam" id="PF05773">
    <property type="entry name" value="RWD"/>
    <property type="match status" value="1"/>
</dbReference>
<gene>
    <name evidence="2" type="ORF">BEMITA_LOCUS2468</name>
</gene>
<dbReference type="Proteomes" id="UP001152759">
    <property type="component" value="Chromosome 10"/>
</dbReference>
<dbReference type="KEGG" id="btab:109044679"/>
<dbReference type="SUPFAM" id="SSF54495">
    <property type="entry name" value="UBC-like"/>
    <property type="match status" value="1"/>
</dbReference>